<keyword evidence="3 7" id="KW-0812">Transmembrane</keyword>
<feature type="region of interest" description="Disordered" evidence="6">
    <location>
        <begin position="1"/>
        <end position="20"/>
    </location>
</feature>
<keyword evidence="2" id="KW-1003">Cell membrane</keyword>
<feature type="transmembrane region" description="Helical" evidence="7">
    <location>
        <begin position="149"/>
        <end position="170"/>
    </location>
</feature>
<dbReference type="Pfam" id="PF02653">
    <property type="entry name" value="BPD_transp_2"/>
    <property type="match status" value="1"/>
</dbReference>
<gene>
    <name evidence="8" type="ORF">BCF33_0462</name>
</gene>
<evidence type="ECO:0000256" key="2">
    <source>
        <dbReference type="ARBA" id="ARBA00022475"/>
    </source>
</evidence>
<evidence type="ECO:0000313" key="9">
    <source>
        <dbReference type="Proteomes" id="UP000238801"/>
    </source>
</evidence>
<accession>A0A2T0X7D4</accession>
<sequence>MTANPELGRPDAARGTRTAARRERSGFLGLTGRDAGLLLLVIVLTMAAPVLLNPFPATSSLAQFNAGYPDLMQRFVIFGIFAIGFNILFGLTGYLSFGHAAFLGAGSFAGVWMFKLLGMNVLLAIGASMAVAALFSLMVGYVSLRRSGIYFSILTLAFAQMSFALAYSVLTPITGGETGLQLALNDPRILGESVTASGNIPLPSLFGLEMRTTELVTFRIEGLGVWAFPFNVGYYFCAAVMIVAFYVSIRIFRSPFGMMLRAVKSNQQRLNYTGVSSRPYTLAAFVISGVYAGLAGGLLVSMDPLAGAERMQWTASGEVVLMTILGGAGTLIGPVLGAGLIKYFENIFSKINKGVLEGWFSVFPDGLSDVLVTIVYPFVGKGWHLTLGIVFMLVVIFLPGGLVEGGQRLGRVFRRSDRKGLGVEAPAADTRAKAEE</sequence>
<dbReference type="OrthoDB" id="9804361at2"/>
<protein>
    <submittedName>
        <fullName evidence="8">Amino acid/amide ABC transporter membrane protein 2 (HAAT family)</fullName>
    </submittedName>
</protein>
<feature type="transmembrane region" description="Helical" evidence="7">
    <location>
        <begin position="75"/>
        <end position="97"/>
    </location>
</feature>
<dbReference type="InterPro" id="IPR001851">
    <property type="entry name" value="ABC_transp_permease"/>
</dbReference>
<dbReference type="AlphaFoldDB" id="A0A2T0X7D4"/>
<evidence type="ECO:0000256" key="7">
    <source>
        <dbReference type="SAM" id="Phobius"/>
    </source>
</evidence>
<keyword evidence="4 7" id="KW-1133">Transmembrane helix</keyword>
<feature type="transmembrane region" description="Helical" evidence="7">
    <location>
        <begin position="117"/>
        <end position="142"/>
    </location>
</feature>
<feature type="transmembrane region" description="Helical" evidence="7">
    <location>
        <begin position="385"/>
        <end position="405"/>
    </location>
</feature>
<feature type="transmembrane region" description="Helical" evidence="7">
    <location>
        <begin position="279"/>
        <end position="300"/>
    </location>
</feature>
<comment type="caution">
    <text evidence="8">The sequence shown here is derived from an EMBL/GenBank/DDBJ whole genome shotgun (WGS) entry which is preliminary data.</text>
</comment>
<comment type="subcellular location">
    <subcellularLocation>
        <location evidence="1">Cell membrane</location>
        <topology evidence="1">Multi-pass membrane protein</topology>
    </subcellularLocation>
</comment>
<evidence type="ECO:0000256" key="5">
    <source>
        <dbReference type="ARBA" id="ARBA00023136"/>
    </source>
</evidence>
<dbReference type="EMBL" id="PVTT01000001">
    <property type="protein sequence ID" value="PRY94860.1"/>
    <property type="molecule type" value="Genomic_DNA"/>
</dbReference>
<proteinExistence type="predicted"/>
<dbReference type="GO" id="GO:0015658">
    <property type="term" value="F:branched-chain amino acid transmembrane transporter activity"/>
    <property type="evidence" value="ECO:0007669"/>
    <property type="project" value="InterPro"/>
</dbReference>
<keyword evidence="5 7" id="KW-0472">Membrane</keyword>
<organism evidence="8 9">
    <name type="scientific">Hasllibacter halocynthiae</name>
    <dbReference type="NCBI Taxonomy" id="595589"/>
    <lineage>
        <taxon>Bacteria</taxon>
        <taxon>Pseudomonadati</taxon>
        <taxon>Pseudomonadota</taxon>
        <taxon>Alphaproteobacteria</taxon>
        <taxon>Rhodobacterales</taxon>
        <taxon>Roseobacteraceae</taxon>
        <taxon>Hasllibacter</taxon>
    </lineage>
</organism>
<dbReference type="PANTHER" id="PTHR30482:SF17">
    <property type="entry name" value="ABC TRANSPORTER ATP-BINDING PROTEIN"/>
    <property type="match status" value="1"/>
</dbReference>
<name>A0A2T0X7D4_9RHOB</name>
<evidence type="ECO:0000256" key="1">
    <source>
        <dbReference type="ARBA" id="ARBA00004651"/>
    </source>
</evidence>
<feature type="transmembrane region" description="Helical" evidence="7">
    <location>
        <begin position="320"/>
        <end position="344"/>
    </location>
</feature>
<feature type="transmembrane region" description="Helical" evidence="7">
    <location>
        <begin position="356"/>
        <end position="379"/>
    </location>
</feature>
<reference evidence="8 9" key="1">
    <citation type="submission" date="2018-03" db="EMBL/GenBank/DDBJ databases">
        <title>Genomic Encyclopedia of Archaeal and Bacterial Type Strains, Phase II (KMG-II): from individual species to whole genera.</title>
        <authorList>
            <person name="Goeker M."/>
        </authorList>
    </citation>
    <scope>NUCLEOTIDE SEQUENCE [LARGE SCALE GENOMIC DNA]</scope>
    <source>
        <strain evidence="8 9">DSM 29318</strain>
    </source>
</reference>
<evidence type="ECO:0000256" key="4">
    <source>
        <dbReference type="ARBA" id="ARBA00022989"/>
    </source>
</evidence>
<evidence type="ECO:0000256" key="3">
    <source>
        <dbReference type="ARBA" id="ARBA00022692"/>
    </source>
</evidence>
<dbReference type="GO" id="GO:0005886">
    <property type="term" value="C:plasma membrane"/>
    <property type="evidence" value="ECO:0007669"/>
    <property type="project" value="UniProtKB-SubCell"/>
</dbReference>
<dbReference type="PANTHER" id="PTHR30482">
    <property type="entry name" value="HIGH-AFFINITY BRANCHED-CHAIN AMINO ACID TRANSPORT SYSTEM PERMEASE"/>
    <property type="match status" value="1"/>
</dbReference>
<feature type="compositionally biased region" description="Basic and acidic residues" evidence="6">
    <location>
        <begin position="8"/>
        <end position="20"/>
    </location>
</feature>
<keyword evidence="9" id="KW-1185">Reference proteome</keyword>
<dbReference type="InterPro" id="IPR043428">
    <property type="entry name" value="LivM-like"/>
</dbReference>
<feature type="transmembrane region" description="Helical" evidence="7">
    <location>
        <begin position="232"/>
        <end position="252"/>
    </location>
</feature>
<dbReference type="CDD" id="cd06581">
    <property type="entry name" value="TM_PBP1_LivM_like"/>
    <property type="match status" value="1"/>
</dbReference>
<evidence type="ECO:0000313" key="8">
    <source>
        <dbReference type="EMBL" id="PRY94860.1"/>
    </source>
</evidence>
<evidence type="ECO:0000256" key="6">
    <source>
        <dbReference type="SAM" id="MobiDB-lite"/>
    </source>
</evidence>
<dbReference type="Proteomes" id="UP000238801">
    <property type="component" value="Unassembled WGS sequence"/>
</dbReference>
<feature type="transmembrane region" description="Helical" evidence="7">
    <location>
        <begin position="35"/>
        <end position="55"/>
    </location>
</feature>